<dbReference type="AlphaFoldDB" id="A0A5C6CDE7"/>
<comment type="caution">
    <text evidence="2">The sequence shown here is derived from an EMBL/GenBank/DDBJ whole genome shotgun (WGS) entry which is preliminary data.</text>
</comment>
<feature type="signal peptide" evidence="1">
    <location>
        <begin position="1"/>
        <end position="22"/>
    </location>
</feature>
<keyword evidence="3" id="KW-1185">Reference proteome</keyword>
<dbReference type="EMBL" id="SJPS01000010">
    <property type="protein sequence ID" value="TWU21396.1"/>
    <property type="molecule type" value="Genomic_DNA"/>
</dbReference>
<sequence precursor="true">MKKLIFATSLACAAALTNYAQAFNQTNPLAGPADGDAFLFIDDLGGGEDGTFVAVNTGIILEDLGFYTITAATGHAAGQTLANQSIQAWSTPTTGLGDIDDREFISQAFTTFGSWTDPAEGEWADNELFFVGGADNAGEELILLLTNFSFSPQPGSENAADTGVAYWDNFRVQADTGAGNQLVWSDSFEIGLSPGSQGEVTDAGWKMGNTTLEGSGIGTQTIVPIAPLPPPPGPPPIYNFDQNNPLAAPADGDSMLFINDLDGTADNSFVAINTGIIIQDISSYEIKAATGHANGEVLANQSIQAWGTPTTGVGDLEDREFITQAFSGDGSWNNAAEGAWAENEAFFIGSPTNAGQELVILLSNFTFANGDPGDVGVAFWDNFRILEDGNEVWSDSFEIGLAPGEDAEVTDAGWTRLSASVTNSGVVAAIDLSADFNGDLRVDGADLTKWQADFGVNDGSDADGDGDTDGKDFLIWQRQIGLGKSPPVPVSAVPEPSSCLLAFLASFCTLNAGKRR</sequence>
<accession>A0A5C6CDE7</accession>
<name>A0A5C6CDE7_9BACT</name>
<feature type="chain" id="PRO_5022895410" description="PEP-CTERM protein-sorting domain-containing protein" evidence="1">
    <location>
        <begin position="23"/>
        <end position="516"/>
    </location>
</feature>
<protein>
    <recommendedName>
        <fullName evidence="4">PEP-CTERM protein-sorting domain-containing protein</fullName>
    </recommendedName>
</protein>
<dbReference type="Proteomes" id="UP000318437">
    <property type="component" value="Unassembled WGS sequence"/>
</dbReference>
<dbReference type="RefSeq" id="WP_146452856.1">
    <property type="nucleotide sequence ID" value="NZ_SJPS01000010.1"/>
</dbReference>
<gene>
    <name evidence="2" type="ORF">Pla144_46170</name>
</gene>
<evidence type="ECO:0008006" key="4">
    <source>
        <dbReference type="Google" id="ProtNLM"/>
    </source>
</evidence>
<evidence type="ECO:0000313" key="3">
    <source>
        <dbReference type="Proteomes" id="UP000318437"/>
    </source>
</evidence>
<organism evidence="2 3">
    <name type="scientific">Bythopirellula polymerisocia</name>
    <dbReference type="NCBI Taxonomy" id="2528003"/>
    <lineage>
        <taxon>Bacteria</taxon>
        <taxon>Pseudomonadati</taxon>
        <taxon>Planctomycetota</taxon>
        <taxon>Planctomycetia</taxon>
        <taxon>Pirellulales</taxon>
        <taxon>Lacipirellulaceae</taxon>
        <taxon>Bythopirellula</taxon>
    </lineage>
</organism>
<keyword evidence="1" id="KW-0732">Signal</keyword>
<evidence type="ECO:0000313" key="2">
    <source>
        <dbReference type="EMBL" id="TWU21396.1"/>
    </source>
</evidence>
<proteinExistence type="predicted"/>
<evidence type="ECO:0000256" key="1">
    <source>
        <dbReference type="SAM" id="SignalP"/>
    </source>
</evidence>
<reference evidence="2 3" key="1">
    <citation type="submission" date="2019-02" db="EMBL/GenBank/DDBJ databases">
        <title>Deep-cultivation of Planctomycetes and their phenomic and genomic characterization uncovers novel biology.</title>
        <authorList>
            <person name="Wiegand S."/>
            <person name="Jogler M."/>
            <person name="Boedeker C."/>
            <person name="Pinto D."/>
            <person name="Vollmers J."/>
            <person name="Rivas-Marin E."/>
            <person name="Kohn T."/>
            <person name="Peeters S.H."/>
            <person name="Heuer A."/>
            <person name="Rast P."/>
            <person name="Oberbeckmann S."/>
            <person name="Bunk B."/>
            <person name="Jeske O."/>
            <person name="Meyerdierks A."/>
            <person name="Storesund J.E."/>
            <person name="Kallscheuer N."/>
            <person name="Luecker S."/>
            <person name="Lage O.M."/>
            <person name="Pohl T."/>
            <person name="Merkel B.J."/>
            <person name="Hornburger P."/>
            <person name="Mueller R.-W."/>
            <person name="Bruemmer F."/>
            <person name="Labrenz M."/>
            <person name="Spormann A.M."/>
            <person name="Op Den Camp H."/>
            <person name="Overmann J."/>
            <person name="Amann R."/>
            <person name="Jetten M.S.M."/>
            <person name="Mascher T."/>
            <person name="Medema M.H."/>
            <person name="Devos D.P."/>
            <person name="Kaster A.-K."/>
            <person name="Ovreas L."/>
            <person name="Rohde M."/>
            <person name="Galperin M.Y."/>
            <person name="Jogler C."/>
        </authorList>
    </citation>
    <scope>NUCLEOTIDE SEQUENCE [LARGE SCALE GENOMIC DNA]</scope>
    <source>
        <strain evidence="2 3">Pla144</strain>
    </source>
</reference>